<dbReference type="CTD" id="184578"/>
<dbReference type="InterPro" id="IPR003326">
    <property type="entry name" value="TRA-1_regulated"/>
</dbReference>
<dbReference type="PhylomeDB" id="O76589"/>
<proteinExistence type="predicted"/>
<dbReference type="EMBL" id="BX284602">
    <property type="protein sequence ID" value="CCD69609.1"/>
    <property type="molecule type" value="Genomic_DNA"/>
</dbReference>
<keyword evidence="3" id="KW-1185">Reference proteome</keyword>
<dbReference type="AGR" id="WB:WBGene00017518"/>
<dbReference type="AlphaFoldDB" id="O76589"/>
<sequence length="198" mass="21652">MFKMNFPTIWLVILFSVVDGCMRTIPPDEAYISSTLAPEESSSTMDPDDTVTAEETMTTPSMDVCYSDVGTKYANWNSIVLYEVQTVDQDGCTVLKCPAGKTPAVSSLYDKSEIPAPIDADADYMTFGSINKDSMADINGDMIFEYFGAMCEGGELIYTNYPDGIAYVKDGNMAYTGPDASYNGKKSKVTTIYCTDQV</sequence>
<organism evidence="2 3">
    <name type="scientific">Caenorhabditis elegans</name>
    <dbReference type="NCBI Taxonomy" id="6239"/>
    <lineage>
        <taxon>Eukaryota</taxon>
        <taxon>Metazoa</taxon>
        <taxon>Ecdysozoa</taxon>
        <taxon>Nematoda</taxon>
        <taxon>Chromadorea</taxon>
        <taxon>Rhabditida</taxon>
        <taxon>Rhabditina</taxon>
        <taxon>Rhabditomorpha</taxon>
        <taxon>Rhabditoidea</taxon>
        <taxon>Rhabditidae</taxon>
        <taxon>Peloderinae</taxon>
        <taxon>Caenorhabditis</taxon>
    </lineage>
</organism>
<evidence type="ECO:0000313" key="3">
    <source>
        <dbReference type="Proteomes" id="UP000001940"/>
    </source>
</evidence>
<dbReference type="OrthoDB" id="5908059at2759"/>
<dbReference type="UCSC" id="F16G10.3">
    <property type="organism name" value="c. elegans"/>
</dbReference>
<evidence type="ECO:0000313" key="2">
    <source>
        <dbReference type="EMBL" id="CCD69609.1"/>
    </source>
</evidence>
<name>O76589_CAEEL</name>
<protein>
    <submittedName>
        <fullName evidence="2">Lipoprotein</fullName>
    </submittedName>
</protein>
<keyword evidence="2" id="KW-0449">Lipoprotein</keyword>
<dbReference type="Proteomes" id="UP000001940">
    <property type="component" value="Chromosome II"/>
</dbReference>
<accession>O76589</accession>
<evidence type="ECO:0000313" key="4">
    <source>
        <dbReference type="WormBase" id="F16G10.3"/>
    </source>
</evidence>
<dbReference type="PaxDb" id="6239-F16G10.3"/>
<dbReference type="Pfam" id="PF02343">
    <property type="entry name" value="TRA-1_regulated"/>
    <property type="match status" value="1"/>
</dbReference>
<dbReference type="WormBase" id="F16G10.3">
    <property type="protein sequence ID" value="CE44896"/>
    <property type="gene ID" value="WBGene00017518"/>
</dbReference>
<dbReference type="FunCoup" id="O76589">
    <property type="interactions" value="173"/>
</dbReference>
<gene>
    <name evidence="2" type="ORF">CELE_F16G10.3</name>
    <name evidence="2 4" type="ORF">F16G10.3</name>
</gene>
<reference evidence="2 3" key="1">
    <citation type="journal article" date="1998" name="Science">
        <title>Genome sequence of the nematode C. elegans: a platform for investigating biology.</title>
        <authorList>
            <consortium name="The C. elegans sequencing consortium"/>
            <person name="Sulson J.E."/>
            <person name="Waterston R."/>
        </authorList>
    </citation>
    <scope>NUCLEOTIDE SEQUENCE [LARGE SCALE GENOMIC DNA]</scope>
    <source>
        <strain evidence="2 3">Bristol N2</strain>
    </source>
</reference>
<feature type="signal peptide" evidence="1">
    <location>
        <begin position="1"/>
        <end position="20"/>
    </location>
</feature>
<dbReference type="HOGENOM" id="CLU_105165_0_0_1"/>
<dbReference type="RefSeq" id="NP_494258.2">
    <property type="nucleotide sequence ID" value="NM_061857.2"/>
</dbReference>
<keyword evidence="1" id="KW-0732">Signal</keyword>
<feature type="chain" id="PRO_5004159781" evidence="1">
    <location>
        <begin position="21"/>
        <end position="198"/>
    </location>
</feature>
<dbReference type="KEGG" id="cel:CELE_F16G10.3"/>
<dbReference type="InParanoid" id="O76589"/>
<evidence type="ECO:0000256" key="1">
    <source>
        <dbReference type="SAM" id="SignalP"/>
    </source>
</evidence>
<dbReference type="GeneID" id="184578"/>